<name>A0A5Q0M6R4_VARPD</name>
<evidence type="ECO:0000313" key="4">
    <source>
        <dbReference type="Proteomes" id="UP000326780"/>
    </source>
</evidence>
<dbReference type="InterPro" id="IPR006680">
    <property type="entry name" value="Amidohydro-rel"/>
</dbReference>
<dbReference type="Pfam" id="PF04909">
    <property type="entry name" value="Amidohydro_2"/>
    <property type="match status" value="1"/>
</dbReference>
<evidence type="ECO:0000259" key="2">
    <source>
        <dbReference type="Pfam" id="PF04909"/>
    </source>
</evidence>
<sequence length="339" mass="38216">MSTNNYLVVREDWLALHEEQILEPSLRIVDAHHHFYDRPGWIYLDHEYLADARSGHNVVASVYMQAQTRYRPDGPRALQPVGETEYVAAVAQKHASGIPEAAKGIVGHVDLRLGAEVREVLEAHIQVGQGRFKGVRHLTTWDPDSSLVNPLSATPRGLLLDKAYGQGVAQLSELQLSYDAWLFFHQLPELFELARSVPHTPVVINHCGGILRIAAYEALRAQVFDTWLHSMRQLAKLPNVYVKLGGLGMRINGFDFEKRERPPSSDQLAQTWKPWMEPCIEAFGADRCMFESNFPVDKGSYSYTACWNAFKRLTSGASAEERQALFEGTATRVYRLAQS</sequence>
<dbReference type="InterPro" id="IPR052350">
    <property type="entry name" value="Metallo-dep_Lactonases"/>
</dbReference>
<dbReference type="GO" id="GO:0016787">
    <property type="term" value="F:hydrolase activity"/>
    <property type="evidence" value="ECO:0007669"/>
    <property type="project" value="UniProtKB-KW"/>
</dbReference>
<evidence type="ECO:0000313" key="3">
    <source>
        <dbReference type="EMBL" id="QFZ85179.1"/>
    </source>
</evidence>
<dbReference type="InterPro" id="IPR032466">
    <property type="entry name" value="Metal_Hydrolase"/>
</dbReference>
<proteinExistence type="inferred from homology"/>
<feature type="domain" description="Amidohydrolase-related" evidence="2">
    <location>
        <begin position="29"/>
        <end position="336"/>
    </location>
</feature>
<dbReference type="Gene3D" id="3.20.20.140">
    <property type="entry name" value="Metal-dependent hydrolases"/>
    <property type="match status" value="1"/>
</dbReference>
<dbReference type="EMBL" id="CP045644">
    <property type="protein sequence ID" value="QFZ85179.1"/>
    <property type="molecule type" value="Genomic_DNA"/>
</dbReference>
<dbReference type="PANTHER" id="PTHR43569">
    <property type="entry name" value="AMIDOHYDROLASE"/>
    <property type="match status" value="1"/>
</dbReference>
<dbReference type="Proteomes" id="UP000326780">
    <property type="component" value="Chromosome"/>
</dbReference>
<dbReference type="AlphaFoldDB" id="A0A5Q0M6R4"/>
<reference evidence="3 4" key="1">
    <citation type="submission" date="2019-10" db="EMBL/GenBank/DDBJ databases">
        <title>Complete genome sequence of Variovorax paradoxus 5C-2.</title>
        <authorList>
            <person name="Gogoleva N.E."/>
            <person name="Balkin A.S."/>
        </authorList>
    </citation>
    <scope>NUCLEOTIDE SEQUENCE [LARGE SCALE GENOMIC DNA]</scope>
    <source>
        <strain evidence="3 4">5C-2</strain>
    </source>
</reference>
<dbReference type="RefSeq" id="WP_153283797.1">
    <property type="nucleotide sequence ID" value="NZ_CP045644.1"/>
</dbReference>
<organism evidence="3 4">
    <name type="scientific">Variovorax paradoxus</name>
    <dbReference type="NCBI Taxonomy" id="34073"/>
    <lineage>
        <taxon>Bacteria</taxon>
        <taxon>Pseudomonadati</taxon>
        <taxon>Pseudomonadota</taxon>
        <taxon>Betaproteobacteria</taxon>
        <taxon>Burkholderiales</taxon>
        <taxon>Comamonadaceae</taxon>
        <taxon>Variovorax</taxon>
    </lineage>
</organism>
<dbReference type="PANTHER" id="PTHR43569:SF1">
    <property type="entry name" value="BLL3371 PROTEIN"/>
    <property type="match status" value="1"/>
</dbReference>
<keyword evidence="3" id="KW-0378">Hydrolase</keyword>
<accession>A0A5Q0M6R4</accession>
<evidence type="ECO:0000256" key="1">
    <source>
        <dbReference type="ARBA" id="ARBA00038310"/>
    </source>
</evidence>
<dbReference type="SUPFAM" id="SSF51556">
    <property type="entry name" value="Metallo-dependent hydrolases"/>
    <property type="match status" value="1"/>
</dbReference>
<comment type="similarity">
    <text evidence="1">Belongs to the metallo-dependent hydrolases superfamily.</text>
</comment>
<gene>
    <name evidence="3" type="ORF">GFK26_21665</name>
</gene>
<protein>
    <submittedName>
        <fullName evidence="3">Amidohydrolase family protein</fullName>
    </submittedName>
</protein>